<sequence>MQAQPPWQYGHRHPGTGLHEPPASLRATPASGTQHGALPIWEFQTRNPDMESPIFGLVRAMLPSISEPFRANF</sequence>
<dbReference type="HOGENOM" id="CLU_2697795_0_0_4"/>
<gene>
    <name evidence="2" type="ORF">Cenrod_2130</name>
</gene>
<dbReference type="KEGG" id="cbx:Cenrod_2130"/>
<organism evidence="2 3">
    <name type="scientific">Candidatus Symbiobacter mobilis CR</name>
    <dbReference type="NCBI Taxonomy" id="946483"/>
    <lineage>
        <taxon>Bacteria</taxon>
        <taxon>Pseudomonadati</taxon>
        <taxon>Pseudomonadota</taxon>
        <taxon>Betaproteobacteria</taxon>
        <taxon>Burkholderiales</taxon>
        <taxon>Comamonadaceae</taxon>
    </lineage>
</organism>
<keyword evidence="3" id="KW-1185">Reference proteome</keyword>
<dbReference type="AlphaFoldDB" id="U5NA53"/>
<dbReference type="EMBL" id="CP004885">
    <property type="protein sequence ID" value="AGX88200.1"/>
    <property type="molecule type" value="Genomic_DNA"/>
</dbReference>
<evidence type="ECO:0000256" key="1">
    <source>
        <dbReference type="SAM" id="MobiDB-lite"/>
    </source>
</evidence>
<name>U5NA53_9BURK</name>
<dbReference type="Proteomes" id="UP000017184">
    <property type="component" value="Chromosome"/>
</dbReference>
<reference evidence="2 3" key="1">
    <citation type="journal article" date="2013" name="Genome Biol.">
        <title>Genomic analysis reveals key aspects of prokaryotic symbiosis in the phototrophic consortium "Chlorochromatium aggregatum".</title>
        <authorList>
            <person name="Liu Z."/>
            <person name="Muller J."/>
            <person name="Li T."/>
            <person name="Alvey R.M."/>
            <person name="Vogl K."/>
            <person name="Frigaard N.U."/>
            <person name="Rockwell N.C."/>
            <person name="Boyd E.S."/>
            <person name="Tomsho L.P."/>
            <person name="Schuster S.C."/>
            <person name="Henke P."/>
            <person name="Rohde M."/>
            <person name="Overmann J."/>
            <person name="Bryant D.A."/>
        </authorList>
    </citation>
    <scope>NUCLEOTIDE SEQUENCE [LARGE SCALE GENOMIC DNA]</scope>
    <source>
        <strain evidence="2">CR</strain>
    </source>
</reference>
<proteinExistence type="predicted"/>
<evidence type="ECO:0000313" key="2">
    <source>
        <dbReference type="EMBL" id="AGX88200.1"/>
    </source>
</evidence>
<feature type="region of interest" description="Disordered" evidence="1">
    <location>
        <begin position="1"/>
        <end position="33"/>
    </location>
</feature>
<accession>U5NA53</accession>
<evidence type="ECO:0000313" key="3">
    <source>
        <dbReference type="Proteomes" id="UP000017184"/>
    </source>
</evidence>
<protein>
    <submittedName>
        <fullName evidence="2">Uncharacterized protein</fullName>
    </submittedName>
</protein>